<dbReference type="Proteomes" id="UP000606786">
    <property type="component" value="Unassembled WGS sequence"/>
</dbReference>
<evidence type="ECO:0000313" key="2">
    <source>
        <dbReference type="EMBL" id="CAD6999270.1"/>
    </source>
</evidence>
<name>W8AGR6_CERCA</name>
<organism evidence="3">
    <name type="scientific">Ceratitis capitata</name>
    <name type="common">Mediterranean fruit fly</name>
    <name type="synonym">Tephritis capitata</name>
    <dbReference type="NCBI Taxonomy" id="7213"/>
    <lineage>
        <taxon>Eukaryota</taxon>
        <taxon>Metazoa</taxon>
        <taxon>Ecdysozoa</taxon>
        <taxon>Arthropoda</taxon>
        <taxon>Hexapoda</taxon>
        <taxon>Insecta</taxon>
        <taxon>Pterygota</taxon>
        <taxon>Neoptera</taxon>
        <taxon>Endopterygota</taxon>
        <taxon>Diptera</taxon>
        <taxon>Brachycera</taxon>
        <taxon>Muscomorpha</taxon>
        <taxon>Tephritoidea</taxon>
        <taxon>Tephritidae</taxon>
        <taxon>Ceratitis</taxon>
        <taxon>Ceratitis</taxon>
    </lineage>
</organism>
<reference evidence="3" key="2">
    <citation type="journal article" date="2014" name="BMC Genomics">
        <title>A genomic perspective to assessing quality of mass-reared SIT flies used in Mediterranean fruit fly (Ceratitis capitata) eradication in California.</title>
        <authorList>
            <person name="Calla B."/>
            <person name="Hall B."/>
            <person name="Hou S."/>
            <person name="Geib S.M."/>
        </authorList>
    </citation>
    <scope>NUCLEOTIDE SEQUENCE</scope>
</reference>
<reference evidence="3" key="1">
    <citation type="submission" date="2013-07" db="EMBL/GenBank/DDBJ databases">
        <authorList>
            <person name="Geib S."/>
        </authorList>
    </citation>
    <scope>NUCLEOTIDE SEQUENCE</scope>
</reference>
<keyword evidence="4" id="KW-1185">Reference proteome</keyword>
<dbReference type="EMBL" id="CAJHJT010000012">
    <property type="protein sequence ID" value="CAD6999270.1"/>
    <property type="molecule type" value="Genomic_DNA"/>
</dbReference>
<accession>W8AGR6</accession>
<evidence type="ECO:0000313" key="3">
    <source>
        <dbReference type="EMBL" id="JAB84837.1"/>
    </source>
</evidence>
<feature type="compositionally biased region" description="Basic and acidic residues" evidence="1">
    <location>
        <begin position="28"/>
        <end position="42"/>
    </location>
</feature>
<reference evidence="2" key="3">
    <citation type="submission" date="2020-11" db="EMBL/GenBank/DDBJ databases">
        <authorList>
            <person name="Whitehead M."/>
        </authorList>
    </citation>
    <scope>NUCLEOTIDE SEQUENCE</scope>
    <source>
        <strain evidence="2">EGII</strain>
    </source>
</reference>
<evidence type="ECO:0000313" key="4">
    <source>
        <dbReference type="Proteomes" id="UP000606786"/>
    </source>
</evidence>
<proteinExistence type="evidence at transcript level"/>
<sequence length="422" mass="48334">MSMHRDIQKIRLSSSAPTNRSHHKHVHFREVHSEEPKQRDTYQENTLHATRRNEQLSLEETENSFLPFNSNYCSPTTSYTPSSISTTRSHSFYRLPDDLLARGDFIAYQDANVSDFFDTTSPTQPKRVSEICLVNDHYILVKIPDSKFGLTTAMDPIAEEGSSALDNSAQSKGFLRYFPCRRNGRVQPTANTLEAKTTNPTADKTQPILKCPFAHCWRVNENREVFNTRTKVFGVFWKQKVPGKVITMQPSKQDMSQPLDLRNKSVTTTKNGTSTVENNNKIDAGVFGTPLNTSTKVLPKESIFGGKLQTSLSEAVALEQHAAWVNDERSDLKQILTRENPKTNVEGQIRKSKKRANVFRWFFKHPKTTKPKSKIHAVVYKTYFVRWKKPPEELCPHCGRSRNEEMREAATCKWKRCRSATF</sequence>
<feature type="region of interest" description="Disordered" evidence="1">
    <location>
        <begin position="1"/>
        <end position="43"/>
    </location>
</feature>
<evidence type="ECO:0000256" key="1">
    <source>
        <dbReference type="SAM" id="MobiDB-lite"/>
    </source>
</evidence>
<protein>
    <submittedName>
        <fullName evidence="2">(Mediterranean fruit fly) hypothetical protein</fullName>
    </submittedName>
</protein>
<dbReference type="EMBL" id="GAMC01021718">
    <property type="protein sequence ID" value="JAB84837.1"/>
    <property type="molecule type" value="mRNA"/>
</dbReference>
<gene>
    <name evidence="2" type="ORF">CCAP1982_LOCUS7800</name>
</gene>
<dbReference type="AlphaFoldDB" id="W8AGR6"/>